<organism evidence="1 2">
    <name type="scientific">Puccinia graminis f. sp. tritici</name>
    <dbReference type="NCBI Taxonomy" id="56615"/>
    <lineage>
        <taxon>Eukaryota</taxon>
        <taxon>Fungi</taxon>
        <taxon>Dikarya</taxon>
        <taxon>Basidiomycota</taxon>
        <taxon>Pucciniomycotina</taxon>
        <taxon>Pucciniomycetes</taxon>
        <taxon>Pucciniales</taxon>
        <taxon>Pucciniaceae</taxon>
        <taxon>Puccinia</taxon>
    </lineage>
</organism>
<name>A0A5B0N562_PUCGR</name>
<sequence>MKVRGQIWRPIPHNIIFYHPLINLYQKSNILFCPSAYTIIRLYRSNLFDSVPIAPSTRLEPPSGISLECQGFRTAKDIVKSFSLFTLSTSFPSAVLLSSTSTQDTDYHPYQLLGPVVELFPVPLDISARLEARISKGTLSEASNQYNAQDLIPLAHQMIQKLKA</sequence>
<keyword evidence="2" id="KW-1185">Reference proteome</keyword>
<dbReference type="Proteomes" id="UP000324748">
    <property type="component" value="Unassembled WGS sequence"/>
</dbReference>
<accession>A0A5B0N562</accession>
<protein>
    <submittedName>
        <fullName evidence="1">Uncharacterized protein</fullName>
    </submittedName>
</protein>
<gene>
    <name evidence="1" type="ORF">PGT21_026363</name>
</gene>
<comment type="caution">
    <text evidence="1">The sequence shown here is derived from an EMBL/GenBank/DDBJ whole genome shotgun (WGS) entry which is preliminary data.</text>
</comment>
<dbReference type="EMBL" id="VSWC01000118">
    <property type="protein sequence ID" value="KAA1084391.1"/>
    <property type="molecule type" value="Genomic_DNA"/>
</dbReference>
<reference evidence="1 2" key="1">
    <citation type="submission" date="2019-05" db="EMBL/GenBank/DDBJ databases">
        <title>Emergence of the Ug99 lineage of the wheat stem rust pathogen through somatic hybridization.</title>
        <authorList>
            <person name="Li F."/>
            <person name="Upadhyaya N.M."/>
            <person name="Sperschneider J."/>
            <person name="Matny O."/>
            <person name="Nguyen-Phuc H."/>
            <person name="Mago R."/>
            <person name="Raley C."/>
            <person name="Miller M.E."/>
            <person name="Silverstein K.A.T."/>
            <person name="Henningsen E."/>
            <person name="Hirsch C.D."/>
            <person name="Visser B."/>
            <person name="Pretorius Z.A."/>
            <person name="Steffenson B.J."/>
            <person name="Schwessinger B."/>
            <person name="Dodds P.N."/>
            <person name="Figueroa M."/>
        </authorList>
    </citation>
    <scope>NUCLEOTIDE SEQUENCE [LARGE SCALE GENOMIC DNA]</scope>
    <source>
        <strain evidence="1">21-0</strain>
    </source>
</reference>
<proteinExistence type="predicted"/>
<dbReference type="AlphaFoldDB" id="A0A5B0N562"/>
<evidence type="ECO:0000313" key="2">
    <source>
        <dbReference type="Proteomes" id="UP000324748"/>
    </source>
</evidence>
<evidence type="ECO:0000313" key="1">
    <source>
        <dbReference type="EMBL" id="KAA1084391.1"/>
    </source>
</evidence>